<sequence>MTEADSLNSTKLLSEVHDSAVLAGELLLNSCLLMKRVIEIGAAGRGVGLQIKEAVTSLKRYLELEASAQPVDRTVTDMLVSAVSVARRTARQAANSELEIRKLIGGERSPKSYYFGAAEASATTLTNIEESLSKMVVQLCVASAANMPNSNEMAQVLVDVRSMLELARGNTVTALEALSAVEQLHYQTIKFVRSVERANMPF</sequence>
<gene>
    <name evidence="1" type="ORF">GTP46_11230</name>
</gene>
<name>A0A6L8KAD1_9BURK</name>
<keyword evidence="2" id="KW-1185">Reference proteome</keyword>
<dbReference type="EMBL" id="WWCN01000006">
    <property type="protein sequence ID" value="MYM23218.1"/>
    <property type="molecule type" value="Genomic_DNA"/>
</dbReference>
<dbReference type="Proteomes" id="UP000479335">
    <property type="component" value="Unassembled WGS sequence"/>
</dbReference>
<evidence type="ECO:0000313" key="2">
    <source>
        <dbReference type="Proteomes" id="UP000479335"/>
    </source>
</evidence>
<dbReference type="AlphaFoldDB" id="A0A6L8KAD1"/>
<dbReference type="RefSeq" id="WP_161006712.1">
    <property type="nucleotide sequence ID" value="NZ_WWCN01000006.1"/>
</dbReference>
<reference evidence="1 2" key="1">
    <citation type="submission" date="2019-12" db="EMBL/GenBank/DDBJ databases">
        <title>Novel species isolated from a subtropical stream in China.</title>
        <authorList>
            <person name="Lu H."/>
        </authorList>
    </citation>
    <scope>NUCLEOTIDE SEQUENCE [LARGE SCALE GENOMIC DNA]</scope>
    <source>
        <strain evidence="1 2">FT135W</strain>
    </source>
</reference>
<proteinExistence type="predicted"/>
<comment type="caution">
    <text evidence="1">The sequence shown here is derived from an EMBL/GenBank/DDBJ whole genome shotgun (WGS) entry which is preliminary data.</text>
</comment>
<evidence type="ECO:0000313" key="1">
    <source>
        <dbReference type="EMBL" id="MYM23218.1"/>
    </source>
</evidence>
<protein>
    <submittedName>
        <fullName evidence="1">Uncharacterized protein</fullName>
    </submittedName>
</protein>
<accession>A0A6L8KAD1</accession>
<organism evidence="1 2">
    <name type="scientific">Duganella flavida</name>
    <dbReference type="NCBI Taxonomy" id="2692175"/>
    <lineage>
        <taxon>Bacteria</taxon>
        <taxon>Pseudomonadati</taxon>
        <taxon>Pseudomonadota</taxon>
        <taxon>Betaproteobacteria</taxon>
        <taxon>Burkholderiales</taxon>
        <taxon>Oxalobacteraceae</taxon>
        <taxon>Telluria group</taxon>
        <taxon>Duganella</taxon>
    </lineage>
</organism>